<dbReference type="EMBL" id="BMGM01000003">
    <property type="protein sequence ID" value="GGE29424.1"/>
    <property type="molecule type" value="Genomic_DNA"/>
</dbReference>
<dbReference type="RefSeq" id="WP_188457755.1">
    <property type="nucleotide sequence ID" value="NZ_BMGM01000003.1"/>
</dbReference>
<dbReference type="InterPro" id="IPR044946">
    <property type="entry name" value="Restrct_endonuc_typeI_TRD_sf"/>
</dbReference>
<evidence type="ECO:0000259" key="4">
    <source>
        <dbReference type="Pfam" id="PF01420"/>
    </source>
</evidence>
<dbReference type="Proteomes" id="UP000599179">
    <property type="component" value="Unassembled WGS sequence"/>
</dbReference>
<dbReference type="PANTHER" id="PTHR30408:SF12">
    <property type="entry name" value="TYPE I RESTRICTION ENZYME MJAVIII SPECIFICITY SUBUNIT"/>
    <property type="match status" value="1"/>
</dbReference>
<protein>
    <recommendedName>
        <fullName evidence="4">Type I restriction modification DNA specificity domain-containing protein</fullName>
    </recommendedName>
</protein>
<keyword evidence="2" id="KW-0680">Restriction system</keyword>
<dbReference type="Pfam" id="PF01420">
    <property type="entry name" value="Methylase_S"/>
    <property type="match status" value="1"/>
</dbReference>
<proteinExistence type="inferred from homology"/>
<comment type="similarity">
    <text evidence="1">Belongs to the type-I restriction system S methylase family.</text>
</comment>
<comment type="caution">
    <text evidence="5">The sequence shown here is derived from an EMBL/GenBank/DDBJ whole genome shotgun (WGS) entry which is preliminary data.</text>
</comment>
<evidence type="ECO:0000256" key="3">
    <source>
        <dbReference type="ARBA" id="ARBA00023125"/>
    </source>
</evidence>
<dbReference type="SUPFAM" id="SSF116734">
    <property type="entry name" value="DNA methylase specificity domain"/>
    <property type="match status" value="2"/>
</dbReference>
<dbReference type="PANTHER" id="PTHR30408">
    <property type="entry name" value="TYPE-1 RESTRICTION ENZYME ECOKI SPECIFICITY PROTEIN"/>
    <property type="match status" value="1"/>
</dbReference>
<organism evidence="5 6">
    <name type="scientific">Psychroflexus planctonicus</name>
    <dbReference type="NCBI Taxonomy" id="1526575"/>
    <lineage>
        <taxon>Bacteria</taxon>
        <taxon>Pseudomonadati</taxon>
        <taxon>Bacteroidota</taxon>
        <taxon>Flavobacteriia</taxon>
        <taxon>Flavobacteriales</taxon>
        <taxon>Flavobacteriaceae</taxon>
        <taxon>Psychroflexus</taxon>
    </lineage>
</organism>
<dbReference type="Gene3D" id="3.90.220.20">
    <property type="entry name" value="DNA methylase specificity domains"/>
    <property type="match status" value="2"/>
</dbReference>
<dbReference type="InterPro" id="IPR000055">
    <property type="entry name" value="Restrct_endonuc_typeI_TRD"/>
</dbReference>
<accession>A0ABQ1SGC9</accession>
<name>A0ABQ1SGC9_9FLAO</name>
<evidence type="ECO:0000313" key="6">
    <source>
        <dbReference type="Proteomes" id="UP000599179"/>
    </source>
</evidence>
<feature type="domain" description="Type I restriction modification DNA specificity" evidence="4">
    <location>
        <begin position="50"/>
        <end position="174"/>
    </location>
</feature>
<dbReference type="InterPro" id="IPR052021">
    <property type="entry name" value="Type-I_RS_S_subunit"/>
</dbReference>
<keyword evidence="3" id="KW-0238">DNA-binding</keyword>
<evidence type="ECO:0000256" key="2">
    <source>
        <dbReference type="ARBA" id="ARBA00022747"/>
    </source>
</evidence>
<sequence length="403" mass="47056">MRNNYKQLGPYIQQVNERNTDLKVERLLGVSIRKVLMPSIANTVGTNMKSYKIINKKQFAYGPVTSRNGEKISVALLQEYKQAIVSQAYTVFEIINTEELDPEYLMMWFRRPEFDRYARYKSHGSARETFDWDEMCETELPIPPIEKQHQIVAEYNAVDNRIRINEQLNQKLEETAQAIYKHWFVDFEYPYVTSSGVEMPYKSSGGKLVYNEELDKEIPEGWEVQGLSAIATYLNGTAMQKYPSTDNSKYVPVLKIRELNLGFSDDKSDRASMNIPEKYKIYDGDIIFSWSGTLTIDIWTGGLAGLNQHLFKLSSKKFPKWYYYLSTQYYIEEFIRIAEGNKTSMGHIKREHLDNSYVCYPKDNFAKFNFHFENILNKIMSNKLTNNKFSDMKDIILSKMSKA</sequence>
<gene>
    <name evidence="5" type="ORF">GCM10010832_07440</name>
</gene>
<evidence type="ECO:0000313" key="5">
    <source>
        <dbReference type="EMBL" id="GGE29424.1"/>
    </source>
</evidence>
<reference evidence="6" key="1">
    <citation type="journal article" date="2019" name="Int. J. Syst. Evol. Microbiol.">
        <title>The Global Catalogue of Microorganisms (GCM) 10K type strain sequencing project: providing services to taxonomists for standard genome sequencing and annotation.</title>
        <authorList>
            <consortium name="The Broad Institute Genomics Platform"/>
            <consortium name="The Broad Institute Genome Sequencing Center for Infectious Disease"/>
            <person name="Wu L."/>
            <person name="Ma J."/>
        </authorList>
    </citation>
    <scope>NUCLEOTIDE SEQUENCE [LARGE SCALE GENOMIC DNA]</scope>
    <source>
        <strain evidence="6">CGMCC 1.12931</strain>
    </source>
</reference>
<evidence type="ECO:0000256" key="1">
    <source>
        <dbReference type="ARBA" id="ARBA00010923"/>
    </source>
</evidence>
<keyword evidence="6" id="KW-1185">Reference proteome</keyword>